<protein>
    <submittedName>
        <fullName evidence="2">GAT domain-containing protein</fullName>
    </submittedName>
</protein>
<name>A0A1I8BFZ7_MELHA</name>
<evidence type="ECO:0000313" key="2">
    <source>
        <dbReference type="WBParaSite" id="MhA1_Contig2111.frz3.gene2"/>
    </source>
</evidence>
<sequence length="86" mass="10167">MSKEEYIRLLKIFNENELDDNHTKAEAFYNTNKQVTQMVANCRDYSGQQADGENLQRLIDTFHKNCKELNEILNKANSKKNRCCFF</sequence>
<evidence type="ECO:0000313" key="1">
    <source>
        <dbReference type="Proteomes" id="UP000095281"/>
    </source>
</evidence>
<keyword evidence="1" id="KW-1185">Reference proteome</keyword>
<accession>A0A1I8BFZ7</accession>
<organism evidence="1 2">
    <name type="scientific">Meloidogyne hapla</name>
    <name type="common">Root-knot nematode worm</name>
    <dbReference type="NCBI Taxonomy" id="6305"/>
    <lineage>
        <taxon>Eukaryota</taxon>
        <taxon>Metazoa</taxon>
        <taxon>Ecdysozoa</taxon>
        <taxon>Nematoda</taxon>
        <taxon>Chromadorea</taxon>
        <taxon>Rhabditida</taxon>
        <taxon>Tylenchina</taxon>
        <taxon>Tylenchomorpha</taxon>
        <taxon>Tylenchoidea</taxon>
        <taxon>Meloidogynidae</taxon>
        <taxon>Meloidogyninae</taxon>
        <taxon>Meloidogyne</taxon>
    </lineage>
</organism>
<dbReference type="Proteomes" id="UP000095281">
    <property type="component" value="Unplaced"/>
</dbReference>
<proteinExistence type="predicted"/>
<dbReference type="AlphaFoldDB" id="A0A1I8BFZ7"/>
<reference evidence="2" key="1">
    <citation type="submission" date="2016-11" db="UniProtKB">
        <authorList>
            <consortium name="WormBaseParasite"/>
        </authorList>
    </citation>
    <scope>IDENTIFICATION</scope>
</reference>
<dbReference type="WBParaSite" id="MhA1_Contig2111.frz3.gene2">
    <property type="protein sequence ID" value="MhA1_Contig2111.frz3.gene2"/>
    <property type="gene ID" value="MhA1_Contig2111.frz3.gene2"/>
</dbReference>